<dbReference type="Pfam" id="PF00534">
    <property type="entry name" value="Glycos_transf_1"/>
    <property type="match status" value="1"/>
</dbReference>
<evidence type="ECO:0000313" key="4">
    <source>
        <dbReference type="EMBL" id="MDU0268965.1"/>
    </source>
</evidence>
<evidence type="ECO:0000256" key="1">
    <source>
        <dbReference type="ARBA" id="ARBA00022679"/>
    </source>
</evidence>
<comment type="caution">
    <text evidence="4">The sequence shown here is derived from an EMBL/GenBank/DDBJ whole genome shotgun (WGS) entry which is preliminary data.</text>
</comment>
<evidence type="ECO:0000313" key="5">
    <source>
        <dbReference type="Proteomes" id="UP001181086"/>
    </source>
</evidence>
<reference evidence="4" key="1">
    <citation type="submission" date="2023-10" db="EMBL/GenBank/DDBJ databases">
        <title>Genome of Potential pathogenic bacteria in Crohn's disease.</title>
        <authorList>
            <person name="Rodriguez-Palacios A."/>
        </authorList>
    </citation>
    <scope>NUCLEOTIDE SEQUENCE</scope>
    <source>
        <strain evidence="4">CavFT-hAR62</strain>
    </source>
</reference>
<dbReference type="Pfam" id="PF13439">
    <property type="entry name" value="Glyco_transf_4"/>
    <property type="match status" value="1"/>
</dbReference>
<dbReference type="SUPFAM" id="SSF53756">
    <property type="entry name" value="UDP-Glycosyltransferase/glycogen phosphorylase"/>
    <property type="match status" value="1"/>
</dbReference>
<dbReference type="Gene3D" id="3.40.50.2000">
    <property type="entry name" value="Glycogen Phosphorylase B"/>
    <property type="match status" value="2"/>
</dbReference>
<evidence type="ECO:0000259" key="2">
    <source>
        <dbReference type="Pfam" id="PF00534"/>
    </source>
</evidence>
<dbReference type="RefSeq" id="WP_178309680.1">
    <property type="nucleotide sequence ID" value="NZ_BAABZF010000001.1"/>
</dbReference>
<dbReference type="AlphaFoldDB" id="A0AAE4LQJ6"/>
<dbReference type="EMBL" id="JAWDEV010000001">
    <property type="protein sequence ID" value="MDU0268965.1"/>
    <property type="molecule type" value="Genomic_DNA"/>
</dbReference>
<dbReference type="PANTHER" id="PTHR46401">
    <property type="entry name" value="GLYCOSYLTRANSFERASE WBBK-RELATED"/>
    <property type="match status" value="1"/>
</dbReference>
<protein>
    <submittedName>
        <fullName evidence="4">Glycosyltransferase family 1 protein</fullName>
    </submittedName>
</protein>
<dbReference type="PANTHER" id="PTHR46401:SF2">
    <property type="entry name" value="GLYCOSYLTRANSFERASE WBBK-RELATED"/>
    <property type="match status" value="1"/>
</dbReference>
<gene>
    <name evidence="4" type="ORF">RVH45_03440</name>
</gene>
<accession>A0AAE4LQJ6</accession>
<dbReference type="InterPro" id="IPR028098">
    <property type="entry name" value="Glyco_trans_4-like_N"/>
</dbReference>
<dbReference type="Proteomes" id="UP001181086">
    <property type="component" value="Unassembled WGS sequence"/>
</dbReference>
<dbReference type="CDD" id="cd03809">
    <property type="entry name" value="GT4_MtfB-like"/>
    <property type="match status" value="1"/>
</dbReference>
<dbReference type="GO" id="GO:0016757">
    <property type="term" value="F:glycosyltransferase activity"/>
    <property type="evidence" value="ECO:0007669"/>
    <property type="project" value="InterPro"/>
</dbReference>
<dbReference type="InterPro" id="IPR001296">
    <property type="entry name" value="Glyco_trans_1"/>
</dbReference>
<evidence type="ECO:0000259" key="3">
    <source>
        <dbReference type="Pfam" id="PF13439"/>
    </source>
</evidence>
<organism evidence="4 5">
    <name type="scientific">Phocaeicola dorei</name>
    <dbReference type="NCBI Taxonomy" id="357276"/>
    <lineage>
        <taxon>Bacteria</taxon>
        <taxon>Pseudomonadati</taxon>
        <taxon>Bacteroidota</taxon>
        <taxon>Bacteroidia</taxon>
        <taxon>Bacteroidales</taxon>
        <taxon>Bacteroidaceae</taxon>
        <taxon>Phocaeicola</taxon>
    </lineage>
</organism>
<feature type="domain" description="Glycosyltransferase subfamily 4-like N-terminal" evidence="3">
    <location>
        <begin position="66"/>
        <end position="198"/>
    </location>
</feature>
<keyword evidence="1" id="KW-0808">Transferase</keyword>
<name>A0AAE4LQJ6_9BACT</name>
<proteinExistence type="predicted"/>
<sequence length="389" mass="45597">MNLKILIDLSYISTFDKLRESVAMYAVRVISEWNNIGMVHFCVLVHENMKDIIVEKIPNFSMEIYPVDNSIISKIPYLRGIYRIVKWHRVVSRLEFDVIYMPFCWSGNSLKVKGKKVITIHDLRPMRVAERFLSDTWWFKVLGLKKVYLEISKYFFGRHLKNAWKVICISKYVRDDVKQMWPAYSYKLHTIYNGVSISQFSIKPLLISEDWQYILYVNSLAKYKNLLTLIKAYKLHYDTLKTFKIVIVGKATDYWKSEVFPYIKINHLENHVSHLDYVSDQELRWLYEHAKVFVTTSIHEGFGYTPIEAAICGCPVISSRSESLSDVTADKLFYYTPATSEKSLAQCLESVLFFPPKINSLLEISSFFKERYSQTVLSEKILNLLVENA</sequence>
<dbReference type="GO" id="GO:0009103">
    <property type="term" value="P:lipopolysaccharide biosynthetic process"/>
    <property type="evidence" value="ECO:0007669"/>
    <property type="project" value="TreeGrafter"/>
</dbReference>
<feature type="domain" description="Glycosyl transferase family 1" evidence="2">
    <location>
        <begin position="202"/>
        <end position="352"/>
    </location>
</feature>